<dbReference type="EMBL" id="BMWV01000023">
    <property type="protein sequence ID" value="GGY67961.1"/>
    <property type="molecule type" value="Genomic_DNA"/>
</dbReference>
<proteinExistence type="predicted"/>
<organism evidence="2 3">
    <name type="scientific">Pseudoduganella albidiflava</name>
    <dbReference type="NCBI Taxonomy" id="321983"/>
    <lineage>
        <taxon>Bacteria</taxon>
        <taxon>Pseudomonadati</taxon>
        <taxon>Pseudomonadota</taxon>
        <taxon>Betaproteobacteria</taxon>
        <taxon>Burkholderiales</taxon>
        <taxon>Oxalobacteraceae</taxon>
        <taxon>Telluria group</taxon>
        <taxon>Pseudoduganella</taxon>
    </lineage>
</organism>
<feature type="domain" description="Mor transcription activator" evidence="1">
    <location>
        <begin position="13"/>
        <end position="94"/>
    </location>
</feature>
<dbReference type="Proteomes" id="UP000628442">
    <property type="component" value="Unassembled WGS sequence"/>
</dbReference>
<dbReference type="Pfam" id="PF08765">
    <property type="entry name" value="Mor"/>
    <property type="match status" value="1"/>
</dbReference>
<evidence type="ECO:0000313" key="3">
    <source>
        <dbReference type="Proteomes" id="UP000628442"/>
    </source>
</evidence>
<dbReference type="AlphaFoldDB" id="A0AA88C5W5"/>
<name>A0AA88C5W5_9BURK</name>
<accession>A0AA88C5W5</accession>
<reference evidence="2" key="1">
    <citation type="journal article" date="2014" name="Int. J. Syst. Evol. Microbiol.">
        <title>Complete genome sequence of Corynebacterium casei LMG S-19264T (=DSM 44701T), isolated from a smear-ripened cheese.</title>
        <authorList>
            <consortium name="US DOE Joint Genome Institute (JGI-PGF)"/>
            <person name="Walter F."/>
            <person name="Albersmeier A."/>
            <person name="Kalinowski J."/>
            <person name="Ruckert C."/>
        </authorList>
    </citation>
    <scope>NUCLEOTIDE SEQUENCE</scope>
    <source>
        <strain evidence="2">KCTC 12343</strain>
    </source>
</reference>
<gene>
    <name evidence="2" type="ORF">GCM10007387_57680</name>
</gene>
<comment type="caution">
    <text evidence="2">The sequence shown here is derived from an EMBL/GenBank/DDBJ whole genome shotgun (WGS) entry which is preliminary data.</text>
</comment>
<protein>
    <recommendedName>
        <fullName evidence="1">Mor transcription activator domain-containing protein</fullName>
    </recommendedName>
</protein>
<dbReference type="InterPro" id="IPR014875">
    <property type="entry name" value="Mor_transcription_activator"/>
</dbReference>
<evidence type="ECO:0000259" key="1">
    <source>
        <dbReference type="Pfam" id="PF08765"/>
    </source>
</evidence>
<sequence length="96" mass="11221">MKSIQRYKQPDVVAMLLKEVRDTLGTEVFSKEVERAIEKKVRLHFGGQEVYVKQSRPDPDERALAIRAEYNMTNRRELMERYGLGRSAFYKIIKGG</sequence>
<reference evidence="2" key="2">
    <citation type="submission" date="2022-12" db="EMBL/GenBank/DDBJ databases">
        <authorList>
            <person name="Sun Q."/>
            <person name="Kim S."/>
        </authorList>
    </citation>
    <scope>NUCLEOTIDE SEQUENCE</scope>
    <source>
        <strain evidence="2">KCTC 12343</strain>
    </source>
</reference>
<evidence type="ECO:0000313" key="2">
    <source>
        <dbReference type="EMBL" id="GGY67961.1"/>
    </source>
</evidence>
<dbReference type="Gene3D" id="1.10.10.60">
    <property type="entry name" value="Homeodomain-like"/>
    <property type="match status" value="1"/>
</dbReference>